<keyword evidence="2 3" id="KW-0186">Copper</keyword>
<feature type="binding site" evidence="3">
    <location>
        <position position="91"/>
    </location>
    <ligand>
        <name>Cu cation</name>
        <dbReference type="ChEBI" id="CHEBI:23378"/>
    </ligand>
</feature>
<evidence type="ECO:0000256" key="3">
    <source>
        <dbReference type="PIRSR" id="PIRSR603782-1"/>
    </source>
</evidence>
<keyword evidence="3" id="KW-0479">Metal-binding</keyword>
<name>A0A540VCT3_9CHLR</name>
<dbReference type="Pfam" id="PF02630">
    <property type="entry name" value="SCO1-SenC"/>
    <property type="match status" value="1"/>
</dbReference>
<keyword evidence="5" id="KW-0812">Transmembrane</keyword>
<comment type="similarity">
    <text evidence="1">Belongs to the SCO1/2 family.</text>
</comment>
<dbReference type="PANTHER" id="PTHR12151">
    <property type="entry name" value="ELECTRON TRANSPORT PROTIN SCO1/SENC FAMILY MEMBER"/>
    <property type="match status" value="1"/>
</dbReference>
<dbReference type="Gene3D" id="3.40.30.10">
    <property type="entry name" value="Glutaredoxin"/>
    <property type="match status" value="1"/>
</dbReference>
<dbReference type="AlphaFoldDB" id="A0A540VCT3"/>
<keyword evidence="5" id="KW-1133">Transmembrane helix</keyword>
<evidence type="ECO:0000313" key="8">
    <source>
        <dbReference type="Proteomes" id="UP000317371"/>
    </source>
</evidence>
<dbReference type="CDD" id="cd02968">
    <property type="entry name" value="SCO"/>
    <property type="match status" value="1"/>
</dbReference>
<feature type="disulfide bond" description="Redox-active" evidence="4">
    <location>
        <begin position="91"/>
        <end position="95"/>
    </location>
</feature>
<keyword evidence="4" id="KW-1015">Disulfide bond</keyword>
<keyword evidence="8" id="KW-1185">Reference proteome</keyword>
<comment type="caution">
    <text evidence="7">The sequence shown here is derived from an EMBL/GenBank/DDBJ whole genome shotgun (WGS) entry which is preliminary data.</text>
</comment>
<feature type="binding site" evidence="3">
    <location>
        <position position="95"/>
    </location>
    <ligand>
        <name>Cu cation</name>
        <dbReference type="ChEBI" id="CHEBI:23378"/>
    </ligand>
</feature>
<dbReference type="SUPFAM" id="SSF52833">
    <property type="entry name" value="Thioredoxin-like"/>
    <property type="match status" value="1"/>
</dbReference>
<reference evidence="7 8" key="1">
    <citation type="submission" date="2019-06" db="EMBL/GenBank/DDBJ databases">
        <title>Genome sequence of Litorilinea aerophila BAA-2444.</title>
        <authorList>
            <person name="Maclea K.S."/>
            <person name="Maurais E.G."/>
            <person name="Iannazzi L.C."/>
        </authorList>
    </citation>
    <scope>NUCLEOTIDE SEQUENCE [LARGE SCALE GENOMIC DNA]</scope>
    <source>
        <strain evidence="7 8">ATCC BAA-2444</strain>
    </source>
</reference>
<dbReference type="OrthoDB" id="5296507at2"/>
<dbReference type="GO" id="GO:0046872">
    <property type="term" value="F:metal ion binding"/>
    <property type="evidence" value="ECO:0007669"/>
    <property type="project" value="UniProtKB-KW"/>
</dbReference>
<dbReference type="RefSeq" id="WP_141611249.1">
    <property type="nucleotide sequence ID" value="NZ_VIGC02000023.1"/>
</dbReference>
<dbReference type="PANTHER" id="PTHR12151:SF25">
    <property type="entry name" value="LINALOOL DEHYDRATASE_ISOMERASE DOMAIN-CONTAINING PROTEIN"/>
    <property type="match status" value="1"/>
</dbReference>
<evidence type="ECO:0000259" key="6">
    <source>
        <dbReference type="PROSITE" id="PS51352"/>
    </source>
</evidence>
<evidence type="ECO:0000256" key="4">
    <source>
        <dbReference type="PIRSR" id="PIRSR603782-2"/>
    </source>
</evidence>
<evidence type="ECO:0000313" key="7">
    <source>
        <dbReference type="EMBL" id="TQE94502.1"/>
    </source>
</evidence>
<dbReference type="PROSITE" id="PS51352">
    <property type="entry name" value="THIOREDOXIN_2"/>
    <property type="match status" value="1"/>
</dbReference>
<dbReference type="InterPro" id="IPR036249">
    <property type="entry name" value="Thioredoxin-like_sf"/>
</dbReference>
<accession>A0A540VCT3</accession>
<evidence type="ECO:0000256" key="1">
    <source>
        <dbReference type="ARBA" id="ARBA00010996"/>
    </source>
</evidence>
<proteinExistence type="inferred from homology"/>
<organism evidence="7 8">
    <name type="scientific">Litorilinea aerophila</name>
    <dbReference type="NCBI Taxonomy" id="1204385"/>
    <lineage>
        <taxon>Bacteria</taxon>
        <taxon>Bacillati</taxon>
        <taxon>Chloroflexota</taxon>
        <taxon>Caldilineae</taxon>
        <taxon>Caldilineales</taxon>
        <taxon>Caldilineaceae</taxon>
        <taxon>Litorilinea</taxon>
    </lineage>
</organism>
<keyword evidence="5" id="KW-0472">Membrane</keyword>
<feature type="transmembrane region" description="Helical" evidence="5">
    <location>
        <begin position="28"/>
        <end position="47"/>
    </location>
</feature>
<dbReference type="InParanoid" id="A0A540VCT3"/>
<dbReference type="InterPro" id="IPR003782">
    <property type="entry name" value="SCO1/SenC"/>
</dbReference>
<protein>
    <submittedName>
        <fullName evidence="7">SCO family protein</fullName>
    </submittedName>
</protein>
<dbReference type="InterPro" id="IPR013766">
    <property type="entry name" value="Thioredoxin_domain"/>
</dbReference>
<evidence type="ECO:0000256" key="2">
    <source>
        <dbReference type="ARBA" id="ARBA00023008"/>
    </source>
</evidence>
<dbReference type="Proteomes" id="UP000317371">
    <property type="component" value="Unassembled WGS sequence"/>
</dbReference>
<evidence type="ECO:0000256" key="5">
    <source>
        <dbReference type="SAM" id="Phobius"/>
    </source>
</evidence>
<gene>
    <name evidence="7" type="ORF">FKZ61_16485</name>
</gene>
<dbReference type="EMBL" id="VIGC01000023">
    <property type="protein sequence ID" value="TQE94502.1"/>
    <property type="molecule type" value="Genomic_DNA"/>
</dbReference>
<feature type="domain" description="Thioredoxin" evidence="6">
    <location>
        <begin position="53"/>
        <end position="218"/>
    </location>
</feature>
<sequence length="242" mass="26988">MKPMTQGITLPERAGTVMGPVPAFRRPWLWASLLALPILGLLAFVIFQPIQVLPRIALAPGYAFVDQNGQRLTSEDLRGRLALYTFTYTGCLAPCPDPGVALARLQQELADLDTGSLPLSFVTISFDPDRDDPAALRRYGAQLGMDPARWHGVTGQEPFLKQVIGGGFGVYYQRQDDGSFQFDPTFVLVDGWGIIRARYRTATPDVERLRRDIGLVVREVENSRGIQRYAYEAAHLFLCYPK</sequence>